<evidence type="ECO:0000313" key="12">
    <source>
        <dbReference type="EMBL" id="QIN84101.1"/>
    </source>
</evidence>
<evidence type="ECO:0000256" key="1">
    <source>
        <dbReference type="ARBA" id="ARBA00004141"/>
    </source>
</evidence>
<evidence type="ECO:0000256" key="7">
    <source>
        <dbReference type="ARBA" id="ARBA00022989"/>
    </source>
</evidence>
<keyword evidence="8" id="KW-0408">Iron</keyword>
<evidence type="ECO:0000256" key="8">
    <source>
        <dbReference type="ARBA" id="ARBA00023004"/>
    </source>
</evidence>
<feature type="transmembrane region" description="Helical" evidence="10">
    <location>
        <begin position="95"/>
        <end position="119"/>
    </location>
</feature>
<name>A0A6G8QCG8_9ACTN</name>
<keyword evidence="4 10" id="KW-0812">Transmembrane</keyword>
<dbReference type="RefSeq" id="WP_166177964.1">
    <property type="nucleotide sequence ID" value="NZ_CP045119.1"/>
</dbReference>
<evidence type="ECO:0000256" key="10">
    <source>
        <dbReference type="SAM" id="Phobius"/>
    </source>
</evidence>
<protein>
    <submittedName>
        <fullName evidence="12">Cytochromesubunit B of the bc complex-like protein</fullName>
    </submittedName>
</protein>
<evidence type="ECO:0000313" key="13">
    <source>
        <dbReference type="Proteomes" id="UP000501452"/>
    </source>
</evidence>
<evidence type="ECO:0000256" key="3">
    <source>
        <dbReference type="ARBA" id="ARBA00022617"/>
    </source>
</evidence>
<evidence type="ECO:0000256" key="6">
    <source>
        <dbReference type="ARBA" id="ARBA00022982"/>
    </source>
</evidence>
<dbReference type="GO" id="GO:0009055">
    <property type="term" value="F:electron transfer activity"/>
    <property type="evidence" value="ECO:0007669"/>
    <property type="project" value="InterPro"/>
</dbReference>
<keyword evidence="3" id="KW-0349">Heme</keyword>
<dbReference type="GO" id="GO:0016491">
    <property type="term" value="F:oxidoreductase activity"/>
    <property type="evidence" value="ECO:0007669"/>
    <property type="project" value="InterPro"/>
</dbReference>
<keyword evidence="13" id="KW-1185">Reference proteome</keyword>
<dbReference type="Proteomes" id="UP000501452">
    <property type="component" value="Chromosome"/>
</dbReference>
<proteinExistence type="predicted"/>
<reference evidence="12 13" key="1">
    <citation type="submission" date="2019-10" db="EMBL/GenBank/DDBJ databases">
        <title>Rubrobacter sp nov SCSIO 52090 isolated from a deep-sea sediment in the South China Sea.</title>
        <authorList>
            <person name="Chen R.W."/>
        </authorList>
    </citation>
    <scope>NUCLEOTIDE SEQUENCE [LARGE SCALE GENOMIC DNA]</scope>
    <source>
        <strain evidence="12 13">SCSIO 52909</strain>
    </source>
</reference>
<feature type="transmembrane region" description="Helical" evidence="10">
    <location>
        <begin position="42"/>
        <end position="59"/>
    </location>
</feature>
<sequence>MVYVPATGKDKPVEEEVITEENVFDRPDETMGFFPGQVLKDTYVFTFLLIACAILSYAAPAPLTEPADTATVDYVPRPEWFFFFYEQMLMFFPGYALVAFGAVVVPTIFIVLLFAVPWLDRSPQHYSAISRPFATIIGILVVVIVVLNMLMAVSRIMNFPTA</sequence>
<evidence type="ECO:0000256" key="9">
    <source>
        <dbReference type="ARBA" id="ARBA00023136"/>
    </source>
</evidence>
<evidence type="ECO:0000256" key="2">
    <source>
        <dbReference type="ARBA" id="ARBA00022448"/>
    </source>
</evidence>
<dbReference type="EMBL" id="CP045119">
    <property type="protein sequence ID" value="QIN84101.1"/>
    <property type="molecule type" value="Genomic_DNA"/>
</dbReference>
<dbReference type="InterPro" id="IPR005798">
    <property type="entry name" value="Cyt_b/b6_C"/>
</dbReference>
<dbReference type="InterPro" id="IPR027387">
    <property type="entry name" value="Cytb/b6-like_sf"/>
</dbReference>
<dbReference type="KEGG" id="rub:GBA63_16705"/>
<gene>
    <name evidence="12" type="ORF">GBA63_16705</name>
</gene>
<keyword evidence="2" id="KW-0813">Transport</keyword>
<keyword evidence="7 10" id="KW-1133">Transmembrane helix</keyword>
<dbReference type="Gene3D" id="1.20.810.10">
    <property type="entry name" value="Cytochrome Bc1 Complex, Chain C"/>
    <property type="match status" value="1"/>
</dbReference>
<dbReference type="Pfam" id="PF00032">
    <property type="entry name" value="Cytochrom_B_C"/>
    <property type="match status" value="1"/>
</dbReference>
<feature type="domain" description="Cytochrome b/b6 C-terminal region profile" evidence="11">
    <location>
        <begin position="23"/>
        <end position="162"/>
    </location>
</feature>
<dbReference type="SUPFAM" id="SSF81648">
    <property type="entry name" value="a domain/subunit of cytochrome bc1 complex (Ubiquinol-cytochrome c reductase)"/>
    <property type="match status" value="1"/>
</dbReference>
<keyword evidence="9 10" id="KW-0472">Membrane</keyword>
<comment type="subcellular location">
    <subcellularLocation>
        <location evidence="1">Membrane</location>
        <topology evidence="1">Multi-pass membrane protein</topology>
    </subcellularLocation>
</comment>
<dbReference type="PROSITE" id="PS51003">
    <property type="entry name" value="CYTB_CTER"/>
    <property type="match status" value="1"/>
</dbReference>
<dbReference type="AlphaFoldDB" id="A0A6G8QCG8"/>
<organism evidence="12 13">
    <name type="scientific">Rubrobacter tropicus</name>
    <dbReference type="NCBI Taxonomy" id="2653851"/>
    <lineage>
        <taxon>Bacteria</taxon>
        <taxon>Bacillati</taxon>
        <taxon>Actinomycetota</taxon>
        <taxon>Rubrobacteria</taxon>
        <taxon>Rubrobacterales</taxon>
        <taxon>Rubrobacteraceae</taxon>
        <taxon>Rubrobacter</taxon>
    </lineage>
</organism>
<feature type="transmembrane region" description="Helical" evidence="10">
    <location>
        <begin position="131"/>
        <end position="153"/>
    </location>
</feature>
<dbReference type="GO" id="GO:0046872">
    <property type="term" value="F:metal ion binding"/>
    <property type="evidence" value="ECO:0007669"/>
    <property type="project" value="UniProtKB-KW"/>
</dbReference>
<dbReference type="InterPro" id="IPR036150">
    <property type="entry name" value="Cyt_b/b6_C_sf"/>
</dbReference>
<evidence type="ECO:0000256" key="4">
    <source>
        <dbReference type="ARBA" id="ARBA00022692"/>
    </source>
</evidence>
<evidence type="ECO:0000256" key="5">
    <source>
        <dbReference type="ARBA" id="ARBA00022723"/>
    </source>
</evidence>
<evidence type="ECO:0000259" key="11">
    <source>
        <dbReference type="PROSITE" id="PS51003"/>
    </source>
</evidence>
<keyword evidence="5" id="KW-0479">Metal-binding</keyword>
<dbReference type="GO" id="GO:0016020">
    <property type="term" value="C:membrane"/>
    <property type="evidence" value="ECO:0007669"/>
    <property type="project" value="UniProtKB-SubCell"/>
</dbReference>
<keyword evidence="6" id="KW-0249">Electron transport</keyword>
<accession>A0A6G8QCG8</accession>